<keyword evidence="2" id="KW-0238">DNA-binding</keyword>
<evidence type="ECO:0000313" key="6">
    <source>
        <dbReference type="Proteomes" id="UP001630303"/>
    </source>
</evidence>
<protein>
    <submittedName>
        <fullName evidence="5">GntR family transcriptional regulator</fullName>
    </submittedName>
</protein>
<dbReference type="PROSITE" id="PS50949">
    <property type="entry name" value="HTH_GNTR"/>
    <property type="match status" value="1"/>
</dbReference>
<dbReference type="PANTHER" id="PTHR43537:SF41">
    <property type="entry name" value="TRANSCRIPTIONAL REGULATORY PROTEIN"/>
    <property type="match status" value="1"/>
</dbReference>
<dbReference type="SMART" id="SM00345">
    <property type="entry name" value="HTH_GNTR"/>
    <property type="match status" value="1"/>
</dbReference>
<dbReference type="PANTHER" id="PTHR43537">
    <property type="entry name" value="TRANSCRIPTIONAL REGULATOR, GNTR FAMILY"/>
    <property type="match status" value="1"/>
</dbReference>
<dbReference type="InterPro" id="IPR000524">
    <property type="entry name" value="Tscrpt_reg_HTH_GntR"/>
</dbReference>
<keyword evidence="3" id="KW-0804">Transcription</keyword>
<dbReference type="CDD" id="cd07377">
    <property type="entry name" value="WHTH_GntR"/>
    <property type="match status" value="1"/>
</dbReference>
<sequence length="227" mass="25632">MTGLLRVPRDHGSAGAGIADTLRDEILRGIHPPGARIRQEDLATRHTTSRIPVREALRILEAEGLVTRVANAGAWVSRLTLDECQELYLVRERVEPVLLAISAPLLSTADLDDLDDLAERMEDADAEDFLRHDRAFHFLTYAPARTVMLGETVVGLWNRTHHYRRAFVTAAHARHDGAAHHDHRLLVAALRRGDADEAAHVLERHIRRTRIELERHPEIFANEPPVR</sequence>
<dbReference type="EMBL" id="JAROCE010000001">
    <property type="protein sequence ID" value="MFM2719733.1"/>
    <property type="molecule type" value="Genomic_DNA"/>
</dbReference>
<dbReference type="InterPro" id="IPR036390">
    <property type="entry name" value="WH_DNA-bd_sf"/>
</dbReference>
<gene>
    <name evidence="5" type="ORF">P5G46_04375</name>
</gene>
<keyword evidence="6" id="KW-1185">Reference proteome</keyword>
<dbReference type="SMART" id="SM00895">
    <property type="entry name" value="FCD"/>
    <property type="match status" value="1"/>
</dbReference>
<comment type="caution">
    <text evidence="5">The sequence shown here is derived from an EMBL/GenBank/DDBJ whole genome shotgun (WGS) entry which is preliminary data.</text>
</comment>
<dbReference type="InterPro" id="IPR036388">
    <property type="entry name" value="WH-like_DNA-bd_sf"/>
</dbReference>
<dbReference type="SUPFAM" id="SSF46785">
    <property type="entry name" value="Winged helix' DNA-binding domain"/>
    <property type="match status" value="1"/>
</dbReference>
<reference evidence="5 6" key="1">
    <citation type="submission" date="2023-03" db="EMBL/GenBank/DDBJ databases">
        <title>MT1 and MT2 Draft Genomes of Novel Species.</title>
        <authorList>
            <person name="Venkateswaran K."/>
        </authorList>
    </citation>
    <scope>NUCLEOTIDE SEQUENCE [LARGE SCALE GENOMIC DNA]</scope>
    <source>
        <strain evidence="5 6">IF8SW-P5</strain>
    </source>
</reference>
<evidence type="ECO:0000256" key="2">
    <source>
        <dbReference type="ARBA" id="ARBA00023125"/>
    </source>
</evidence>
<keyword evidence="1" id="KW-0805">Transcription regulation</keyword>
<dbReference type="Proteomes" id="UP001630303">
    <property type="component" value="Unassembled WGS sequence"/>
</dbReference>
<evidence type="ECO:0000259" key="4">
    <source>
        <dbReference type="PROSITE" id="PS50949"/>
    </source>
</evidence>
<feature type="domain" description="HTH gntR-type" evidence="4">
    <location>
        <begin position="12"/>
        <end position="79"/>
    </location>
</feature>
<dbReference type="Gene3D" id="1.20.120.530">
    <property type="entry name" value="GntR ligand-binding domain-like"/>
    <property type="match status" value="1"/>
</dbReference>
<organism evidence="5 6">
    <name type="scientific">Microbacterium mcarthurae</name>
    <dbReference type="NCBI Taxonomy" id="3035918"/>
    <lineage>
        <taxon>Bacteria</taxon>
        <taxon>Bacillati</taxon>
        <taxon>Actinomycetota</taxon>
        <taxon>Actinomycetes</taxon>
        <taxon>Micrococcales</taxon>
        <taxon>Microbacteriaceae</taxon>
        <taxon>Microbacterium</taxon>
    </lineage>
</organism>
<dbReference type="InterPro" id="IPR011711">
    <property type="entry name" value="GntR_C"/>
</dbReference>
<dbReference type="Pfam" id="PF00392">
    <property type="entry name" value="GntR"/>
    <property type="match status" value="1"/>
</dbReference>
<proteinExistence type="predicted"/>
<dbReference type="InterPro" id="IPR008920">
    <property type="entry name" value="TF_FadR/GntR_C"/>
</dbReference>
<evidence type="ECO:0000256" key="3">
    <source>
        <dbReference type="ARBA" id="ARBA00023163"/>
    </source>
</evidence>
<evidence type="ECO:0000256" key="1">
    <source>
        <dbReference type="ARBA" id="ARBA00023015"/>
    </source>
</evidence>
<dbReference type="Gene3D" id="1.10.10.10">
    <property type="entry name" value="Winged helix-like DNA-binding domain superfamily/Winged helix DNA-binding domain"/>
    <property type="match status" value="1"/>
</dbReference>
<dbReference type="Pfam" id="PF07729">
    <property type="entry name" value="FCD"/>
    <property type="match status" value="1"/>
</dbReference>
<name>A0ABW9GDJ0_9MICO</name>
<dbReference type="SUPFAM" id="SSF48008">
    <property type="entry name" value="GntR ligand-binding domain-like"/>
    <property type="match status" value="1"/>
</dbReference>
<evidence type="ECO:0000313" key="5">
    <source>
        <dbReference type="EMBL" id="MFM2719733.1"/>
    </source>
</evidence>
<dbReference type="RefSeq" id="WP_408905051.1">
    <property type="nucleotide sequence ID" value="NZ_JAROCE010000001.1"/>
</dbReference>
<accession>A0ABW9GDJ0</accession>